<gene>
    <name evidence="2" type="ORF">UFOPK1493_00296</name>
</gene>
<evidence type="ECO:0000313" key="2">
    <source>
        <dbReference type="EMBL" id="CAB4540744.1"/>
    </source>
</evidence>
<feature type="compositionally biased region" description="Basic and acidic residues" evidence="1">
    <location>
        <begin position="137"/>
        <end position="149"/>
    </location>
</feature>
<feature type="compositionally biased region" description="Basic and acidic residues" evidence="1">
    <location>
        <begin position="81"/>
        <end position="94"/>
    </location>
</feature>
<feature type="compositionally biased region" description="Basic and acidic residues" evidence="1">
    <location>
        <begin position="188"/>
        <end position="206"/>
    </location>
</feature>
<sequence>MVAGPERRARHALAGQLGVALVHEPDRAVLLARQPGAGDGAAARAIAVRPGQDGVRGDRLARGVEAQRGGAAGTEGQLRVRHVDPPAARRRETRPTVGGGVPHERAACDDRAARRGEEPAAEPGGEHDPVGVGCGERTVRSVTDDRRAGEGPVESDTADRDGSRRDHAPDERPTIDPPCHVPSPAGPPRRDEMLARRPDHAARERGTPGARTGTGTSAANAARSDQAFAVSQRRRAITLRHRVSSAPSKMLSTRASTYRRLTGYSSA</sequence>
<feature type="compositionally biased region" description="Pro residues" evidence="1">
    <location>
        <begin position="175"/>
        <end position="187"/>
    </location>
</feature>
<feature type="compositionally biased region" description="Basic and acidic residues" evidence="1">
    <location>
        <begin position="157"/>
        <end position="174"/>
    </location>
</feature>
<feature type="region of interest" description="Disordered" evidence="1">
    <location>
        <begin position="49"/>
        <end position="229"/>
    </location>
</feature>
<dbReference type="AlphaFoldDB" id="A0A6J6BPU1"/>
<dbReference type="EMBL" id="CAEZSR010000005">
    <property type="protein sequence ID" value="CAB4540744.1"/>
    <property type="molecule type" value="Genomic_DNA"/>
</dbReference>
<name>A0A6J6BPU1_9ZZZZ</name>
<evidence type="ECO:0000256" key="1">
    <source>
        <dbReference type="SAM" id="MobiDB-lite"/>
    </source>
</evidence>
<protein>
    <submittedName>
        <fullName evidence="2">Unannotated protein</fullName>
    </submittedName>
</protein>
<reference evidence="2" key="1">
    <citation type="submission" date="2020-05" db="EMBL/GenBank/DDBJ databases">
        <authorList>
            <person name="Chiriac C."/>
            <person name="Salcher M."/>
            <person name="Ghai R."/>
            <person name="Kavagutti S V."/>
        </authorList>
    </citation>
    <scope>NUCLEOTIDE SEQUENCE</scope>
</reference>
<organism evidence="2">
    <name type="scientific">freshwater metagenome</name>
    <dbReference type="NCBI Taxonomy" id="449393"/>
    <lineage>
        <taxon>unclassified sequences</taxon>
        <taxon>metagenomes</taxon>
        <taxon>ecological metagenomes</taxon>
    </lineage>
</organism>
<accession>A0A6J6BPU1</accession>
<feature type="compositionally biased region" description="Basic and acidic residues" evidence="1">
    <location>
        <begin position="102"/>
        <end position="129"/>
    </location>
</feature>
<feature type="compositionally biased region" description="Low complexity" evidence="1">
    <location>
        <begin position="207"/>
        <end position="223"/>
    </location>
</feature>
<proteinExistence type="predicted"/>